<feature type="chain" id="PRO_5046477833" evidence="2">
    <location>
        <begin position="23"/>
        <end position="553"/>
    </location>
</feature>
<evidence type="ECO:0000256" key="2">
    <source>
        <dbReference type="SAM" id="SignalP"/>
    </source>
</evidence>
<dbReference type="Gene3D" id="3.40.190.10">
    <property type="entry name" value="Periplasmic binding protein-like II"/>
    <property type="match status" value="2"/>
</dbReference>
<protein>
    <submittedName>
        <fullName evidence="3">Extracellular solute-binding protein</fullName>
    </submittedName>
</protein>
<sequence>MNRRRKWISLVCMGLASVAIMAACSGNEGQKETSSPVPSASPSSGPSSSNEEIGVKPVTFSFYGHYDWLTTAPWGDNEATRWIQENLKVTVEPVQSGGAAEEKLNTMIVGNDLPDVIFTDRGATVERLAKAGKLVALDDYYEKYPNFKKYVKESTLNLLRSEDGKIYQIPNWYTSGTFGNGGWMVNKEIYNELGRPALETFDDLYAYLIQVREKYPNVVPLEVGEKGAGLEVMYGGFKEDATSKWISLMGYPDGNRLVSIYEDSAFEELMLYVSKLFRERLITQDALQQTQDAVKEKVNTGRVAVMIESNITTYGAEGHRALTASDPDAGYEVIWPIRKAGLSKDKVFVSGFESLGWNVNVITTEAKDPEAIFAYYDWITGTEGQKVLFFGPRGLYWDEEAEDGSPIPNETYKTVDVSERTEKMRKFEDFNWAGNTTFIDTAKMNLEAALSESQRSWETIAQSTVTWATAKDITEFVNTEPLPDSEIGVISQNVYDIYTVAFAKMVHAKTDDEVKAVMEQAKNDSERAGLARLLEFRTERWQANVEKINRGHE</sequence>
<dbReference type="InterPro" id="IPR050490">
    <property type="entry name" value="Bact_solute-bd_prot1"/>
</dbReference>
<dbReference type="PANTHER" id="PTHR43649:SF12">
    <property type="entry name" value="DIACETYLCHITOBIOSE BINDING PROTEIN DASA"/>
    <property type="match status" value="1"/>
</dbReference>
<dbReference type="EMBL" id="JBHSEP010000005">
    <property type="protein sequence ID" value="MFC4598401.1"/>
    <property type="molecule type" value="Genomic_DNA"/>
</dbReference>
<evidence type="ECO:0000256" key="1">
    <source>
        <dbReference type="SAM" id="MobiDB-lite"/>
    </source>
</evidence>
<dbReference type="Pfam" id="PF01547">
    <property type="entry name" value="SBP_bac_1"/>
    <property type="match status" value="1"/>
</dbReference>
<dbReference type="Proteomes" id="UP001596028">
    <property type="component" value="Unassembled WGS sequence"/>
</dbReference>
<proteinExistence type="predicted"/>
<comment type="caution">
    <text evidence="3">The sequence shown here is derived from an EMBL/GenBank/DDBJ whole genome shotgun (WGS) entry which is preliminary data.</text>
</comment>
<feature type="compositionally biased region" description="Low complexity" evidence="1">
    <location>
        <begin position="34"/>
        <end position="49"/>
    </location>
</feature>
<evidence type="ECO:0000313" key="4">
    <source>
        <dbReference type="Proteomes" id="UP001596028"/>
    </source>
</evidence>
<dbReference type="PROSITE" id="PS51257">
    <property type="entry name" value="PROKAR_LIPOPROTEIN"/>
    <property type="match status" value="1"/>
</dbReference>
<feature type="region of interest" description="Disordered" evidence="1">
    <location>
        <begin position="28"/>
        <end position="52"/>
    </location>
</feature>
<keyword evidence="4" id="KW-1185">Reference proteome</keyword>
<evidence type="ECO:0000313" key="3">
    <source>
        <dbReference type="EMBL" id="MFC4598401.1"/>
    </source>
</evidence>
<keyword evidence="2" id="KW-0732">Signal</keyword>
<accession>A0ABV9F9F1</accession>
<reference evidence="4" key="1">
    <citation type="journal article" date="2019" name="Int. J. Syst. Evol. Microbiol.">
        <title>The Global Catalogue of Microorganisms (GCM) 10K type strain sequencing project: providing services to taxonomists for standard genome sequencing and annotation.</title>
        <authorList>
            <consortium name="The Broad Institute Genomics Platform"/>
            <consortium name="The Broad Institute Genome Sequencing Center for Infectious Disease"/>
            <person name="Wu L."/>
            <person name="Ma J."/>
        </authorList>
    </citation>
    <scope>NUCLEOTIDE SEQUENCE [LARGE SCALE GENOMIC DNA]</scope>
    <source>
        <strain evidence="4">CCUG 49571</strain>
    </source>
</reference>
<organism evidence="3 4">
    <name type="scientific">Cohnella hongkongensis</name>
    <dbReference type="NCBI Taxonomy" id="178337"/>
    <lineage>
        <taxon>Bacteria</taxon>
        <taxon>Bacillati</taxon>
        <taxon>Bacillota</taxon>
        <taxon>Bacilli</taxon>
        <taxon>Bacillales</taxon>
        <taxon>Paenibacillaceae</taxon>
        <taxon>Cohnella</taxon>
    </lineage>
</organism>
<feature type="signal peptide" evidence="2">
    <location>
        <begin position="1"/>
        <end position="22"/>
    </location>
</feature>
<dbReference type="RefSeq" id="WP_378094618.1">
    <property type="nucleotide sequence ID" value="NZ_JBHSEP010000005.1"/>
</dbReference>
<dbReference type="PANTHER" id="PTHR43649">
    <property type="entry name" value="ARABINOSE-BINDING PROTEIN-RELATED"/>
    <property type="match status" value="1"/>
</dbReference>
<dbReference type="SUPFAM" id="SSF53850">
    <property type="entry name" value="Periplasmic binding protein-like II"/>
    <property type="match status" value="1"/>
</dbReference>
<dbReference type="InterPro" id="IPR006059">
    <property type="entry name" value="SBP"/>
</dbReference>
<name>A0ABV9F9F1_9BACL</name>
<gene>
    <name evidence="3" type="ORF">ACFO3S_09175</name>
</gene>